<dbReference type="RefSeq" id="WP_162334782.1">
    <property type="nucleotide sequence ID" value="NZ_CP048113.1"/>
</dbReference>
<organism evidence="3 4">
    <name type="scientific">Chitinophaga agri</name>
    <dbReference type="NCBI Taxonomy" id="2703787"/>
    <lineage>
        <taxon>Bacteria</taxon>
        <taxon>Pseudomonadati</taxon>
        <taxon>Bacteroidota</taxon>
        <taxon>Chitinophagia</taxon>
        <taxon>Chitinophagales</taxon>
        <taxon>Chitinophagaceae</taxon>
        <taxon>Chitinophaga</taxon>
    </lineage>
</organism>
<feature type="compositionally biased region" description="Polar residues" evidence="1">
    <location>
        <begin position="110"/>
        <end position="120"/>
    </location>
</feature>
<feature type="chain" id="PRO_5025329442" description="DUF4138 domain-containing protein" evidence="2">
    <location>
        <begin position="21"/>
        <end position="295"/>
    </location>
</feature>
<dbReference type="EMBL" id="CP048113">
    <property type="protein sequence ID" value="QHS63058.1"/>
    <property type="molecule type" value="Genomic_DNA"/>
</dbReference>
<reference evidence="3 4" key="1">
    <citation type="submission" date="2020-01" db="EMBL/GenBank/DDBJ databases">
        <title>Complete genome sequence of Chitinophaga sp. H33E-04 isolated from quinoa roots.</title>
        <authorList>
            <person name="Weon H.-Y."/>
            <person name="Lee S.A."/>
        </authorList>
    </citation>
    <scope>NUCLEOTIDE SEQUENCE [LARGE SCALE GENOMIC DNA]</scope>
    <source>
        <strain evidence="3 4">H33E-04</strain>
    </source>
</reference>
<keyword evidence="4" id="KW-1185">Reference proteome</keyword>
<sequence length="295" mass="31742">MKYVLTGAFCFLLTWCTALGQSQTDSIITTKGAVTLITCGSAITTFQIGDGKNADYDYRIVDGNVVFIRPIVSNPRATNLVIREGDNIHYLILAFRDKAELTRLKYTLSSGSSVRSTGGQPVSAGNTTGSAASAGGSDGNDPEESEYTAAAAGIDTVTVGSIAEDFRKQRRGGHQYETTADGITISFSQAMSLNNLAYWGFHIRNRSGEPFIVGKVTLMHKTKADTAALFTMPVLYRKGAGAIAGKADESLVYITAVRNFKKGDEIIIVMYNKANQNQVVLYTPASALPKYMISK</sequence>
<keyword evidence="2" id="KW-0732">Signal</keyword>
<evidence type="ECO:0000313" key="3">
    <source>
        <dbReference type="EMBL" id="QHS63058.1"/>
    </source>
</evidence>
<evidence type="ECO:0008006" key="5">
    <source>
        <dbReference type="Google" id="ProtNLM"/>
    </source>
</evidence>
<proteinExistence type="predicted"/>
<evidence type="ECO:0000256" key="1">
    <source>
        <dbReference type="SAM" id="MobiDB-lite"/>
    </source>
</evidence>
<feature type="region of interest" description="Disordered" evidence="1">
    <location>
        <begin position="110"/>
        <end position="146"/>
    </location>
</feature>
<feature type="compositionally biased region" description="Low complexity" evidence="1">
    <location>
        <begin position="123"/>
        <end position="135"/>
    </location>
</feature>
<dbReference type="Proteomes" id="UP000476411">
    <property type="component" value="Chromosome"/>
</dbReference>
<evidence type="ECO:0000256" key="2">
    <source>
        <dbReference type="SAM" id="SignalP"/>
    </source>
</evidence>
<dbReference type="AlphaFoldDB" id="A0A6B9ZKY6"/>
<accession>A0A6B9ZKY6</accession>
<protein>
    <recommendedName>
        <fullName evidence="5">DUF4138 domain-containing protein</fullName>
    </recommendedName>
</protein>
<feature type="signal peptide" evidence="2">
    <location>
        <begin position="1"/>
        <end position="20"/>
    </location>
</feature>
<dbReference type="KEGG" id="chih:GWR21_26765"/>
<gene>
    <name evidence="3" type="ORF">GWR21_26765</name>
</gene>
<name>A0A6B9ZKY6_9BACT</name>
<evidence type="ECO:0000313" key="4">
    <source>
        <dbReference type="Proteomes" id="UP000476411"/>
    </source>
</evidence>